<feature type="transmembrane region" description="Helical" evidence="16">
    <location>
        <begin position="247"/>
        <end position="269"/>
    </location>
</feature>
<protein>
    <recommendedName>
        <fullName evidence="2">Histamine H2 receptor</fullName>
    </recommendedName>
    <alternativeName>
        <fullName evidence="14">Gastric receptor I</fullName>
    </alternativeName>
</protein>
<evidence type="ECO:0000256" key="13">
    <source>
        <dbReference type="ARBA" id="ARBA00023288"/>
    </source>
</evidence>
<accession>A0A401NWX7</accession>
<dbReference type="GO" id="GO:0007268">
    <property type="term" value="P:chemical synaptic transmission"/>
    <property type="evidence" value="ECO:0007669"/>
    <property type="project" value="TreeGrafter"/>
</dbReference>
<proteinExistence type="predicted"/>
<dbReference type="InterPro" id="IPR017452">
    <property type="entry name" value="GPCR_Rhodpsn_7TM"/>
</dbReference>
<dbReference type="GO" id="GO:0045907">
    <property type="term" value="P:positive regulation of vasoconstriction"/>
    <property type="evidence" value="ECO:0007669"/>
    <property type="project" value="InterPro"/>
</dbReference>
<keyword evidence="20" id="KW-1185">Reference proteome</keyword>
<dbReference type="PANTHER" id="PTHR24247">
    <property type="entry name" value="5-HYDROXYTRYPTAMINE RECEPTOR"/>
    <property type="match status" value="1"/>
</dbReference>
<dbReference type="PROSITE" id="PS50262">
    <property type="entry name" value="G_PROTEIN_RECEP_F1_2"/>
    <property type="match status" value="1"/>
</dbReference>
<keyword evidence="7 16" id="KW-0472">Membrane</keyword>
<name>A0A401NWX7_SCYTO</name>
<dbReference type="Gene3D" id="1.20.1070.10">
    <property type="entry name" value="Rhodopsin 7-helix transmembrane proteins"/>
    <property type="match status" value="1"/>
</dbReference>
<dbReference type="Proteomes" id="UP000288216">
    <property type="component" value="Unassembled WGS sequence"/>
</dbReference>
<keyword evidence="9" id="KW-1015">Disulfide bond</keyword>
<feature type="transmembrane region" description="Helical" evidence="16">
    <location>
        <begin position="155"/>
        <end position="179"/>
    </location>
</feature>
<keyword evidence="10" id="KW-0675">Receptor</keyword>
<evidence type="ECO:0000256" key="12">
    <source>
        <dbReference type="ARBA" id="ARBA00023224"/>
    </source>
</evidence>
<keyword evidence="3" id="KW-1003">Cell membrane</keyword>
<evidence type="ECO:0000313" key="19">
    <source>
        <dbReference type="EMBL" id="GCB65371.1"/>
    </source>
</evidence>
<gene>
    <name evidence="19" type="ORF">scyTo_0000414</name>
</gene>
<evidence type="ECO:0000256" key="17">
    <source>
        <dbReference type="SAM" id="SignalP"/>
    </source>
</evidence>
<comment type="subcellular location">
    <subcellularLocation>
        <location evidence="1">Cell membrane</location>
        <topology evidence="1">Multi-pass membrane protein</topology>
    </subcellularLocation>
</comment>
<keyword evidence="11" id="KW-0325">Glycoprotein</keyword>
<evidence type="ECO:0000256" key="9">
    <source>
        <dbReference type="ARBA" id="ARBA00023157"/>
    </source>
</evidence>
<keyword evidence="8" id="KW-0564">Palmitate</keyword>
<evidence type="ECO:0000256" key="1">
    <source>
        <dbReference type="ARBA" id="ARBA00004651"/>
    </source>
</evidence>
<feature type="region of interest" description="Disordered" evidence="15">
    <location>
        <begin position="318"/>
        <end position="339"/>
    </location>
</feature>
<feature type="domain" description="G-protein coupled receptors family 1 profile" evidence="18">
    <location>
        <begin position="95"/>
        <end position="266"/>
    </location>
</feature>
<dbReference type="EMBL" id="BFAA01000077">
    <property type="protein sequence ID" value="GCB65371.1"/>
    <property type="molecule type" value="Genomic_DNA"/>
</dbReference>
<evidence type="ECO:0000256" key="16">
    <source>
        <dbReference type="SAM" id="Phobius"/>
    </source>
</evidence>
<feature type="transmembrane region" description="Helical" evidence="16">
    <location>
        <begin position="213"/>
        <end position="235"/>
    </location>
</feature>
<reference evidence="19 20" key="1">
    <citation type="journal article" date="2018" name="Nat. Ecol. Evol.">
        <title>Shark genomes provide insights into elasmobranch evolution and the origin of vertebrates.</title>
        <authorList>
            <person name="Hara Y"/>
            <person name="Yamaguchi K"/>
            <person name="Onimaru K"/>
            <person name="Kadota M"/>
            <person name="Koyanagi M"/>
            <person name="Keeley SD"/>
            <person name="Tatsumi K"/>
            <person name="Tanaka K"/>
            <person name="Motone F"/>
            <person name="Kageyama Y"/>
            <person name="Nozu R"/>
            <person name="Adachi N"/>
            <person name="Nishimura O"/>
            <person name="Nakagawa R"/>
            <person name="Tanegashima C"/>
            <person name="Kiyatake I"/>
            <person name="Matsumoto R"/>
            <person name="Murakumo K"/>
            <person name="Nishida K"/>
            <person name="Terakita A"/>
            <person name="Kuratani S"/>
            <person name="Sato K"/>
            <person name="Hyodo S Kuraku.S."/>
        </authorList>
    </citation>
    <scope>NUCLEOTIDE SEQUENCE [LARGE SCALE GENOMIC DNA]</scope>
</reference>
<keyword evidence="5 16" id="KW-1133">Transmembrane helix</keyword>
<comment type="caution">
    <text evidence="19">The sequence shown here is derived from an EMBL/GenBank/DDBJ whole genome shotgun (WGS) entry which is preliminary data.</text>
</comment>
<evidence type="ECO:0000259" key="18">
    <source>
        <dbReference type="PROSITE" id="PS50262"/>
    </source>
</evidence>
<keyword evidence="17" id="KW-0732">Signal</keyword>
<feature type="chain" id="PRO_5019006813" description="Histamine H2 receptor" evidence="17">
    <location>
        <begin position="22"/>
        <end position="398"/>
    </location>
</feature>
<evidence type="ECO:0000256" key="2">
    <source>
        <dbReference type="ARBA" id="ARBA00014565"/>
    </source>
</evidence>
<evidence type="ECO:0000256" key="4">
    <source>
        <dbReference type="ARBA" id="ARBA00022692"/>
    </source>
</evidence>
<dbReference type="InterPro" id="IPR000503">
    <property type="entry name" value="Histamine_H2_rcpt"/>
</dbReference>
<organism evidence="19 20">
    <name type="scientific">Scyliorhinus torazame</name>
    <name type="common">Cloudy catshark</name>
    <name type="synonym">Catulus torazame</name>
    <dbReference type="NCBI Taxonomy" id="75743"/>
    <lineage>
        <taxon>Eukaryota</taxon>
        <taxon>Metazoa</taxon>
        <taxon>Chordata</taxon>
        <taxon>Craniata</taxon>
        <taxon>Vertebrata</taxon>
        <taxon>Chondrichthyes</taxon>
        <taxon>Elasmobranchii</taxon>
        <taxon>Galeomorphii</taxon>
        <taxon>Galeoidea</taxon>
        <taxon>Carcharhiniformes</taxon>
        <taxon>Scyliorhinidae</taxon>
        <taxon>Scyliorhinus</taxon>
    </lineage>
</organism>
<evidence type="ECO:0000256" key="5">
    <source>
        <dbReference type="ARBA" id="ARBA00022989"/>
    </source>
</evidence>
<keyword evidence="4 16" id="KW-0812">Transmembrane</keyword>
<evidence type="ECO:0000256" key="14">
    <source>
        <dbReference type="ARBA" id="ARBA00031105"/>
    </source>
</evidence>
<dbReference type="PRINTS" id="PR00531">
    <property type="entry name" value="HISTAMINEH2R"/>
</dbReference>
<dbReference type="GO" id="GO:0004969">
    <property type="term" value="F:histamine receptor activity"/>
    <property type="evidence" value="ECO:0007669"/>
    <property type="project" value="InterPro"/>
</dbReference>
<dbReference type="AlphaFoldDB" id="A0A401NWX7"/>
<dbReference type="GO" id="GO:0005886">
    <property type="term" value="C:plasma membrane"/>
    <property type="evidence" value="ECO:0007669"/>
    <property type="project" value="UniProtKB-SubCell"/>
</dbReference>
<evidence type="ECO:0000256" key="8">
    <source>
        <dbReference type="ARBA" id="ARBA00023139"/>
    </source>
</evidence>
<dbReference type="GO" id="GO:0030594">
    <property type="term" value="F:neurotransmitter receptor activity"/>
    <property type="evidence" value="ECO:0007669"/>
    <property type="project" value="TreeGrafter"/>
</dbReference>
<dbReference type="STRING" id="75743.A0A401NWX7"/>
<dbReference type="SUPFAM" id="SSF81321">
    <property type="entry name" value="Family A G protein-coupled receptor-like"/>
    <property type="match status" value="1"/>
</dbReference>
<dbReference type="Pfam" id="PF00001">
    <property type="entry name" value="7tm_1"/>
    <property type="match status" value="1"/>
</dbReference>
<feature type="signal peptide" evidence="17">
    <location>
        <begin position="1"/>
        <end position="21"/>
    </location>
</feature>
<keyword evidence="6" id="KW-0297">G-protein coupled receptor</keyword>
<evidence type="ECO:0000256" key="15">
    <source>
        <dbReference type="SAM" id="MobiDB-lite"/>
    </source>
</evidence>
<dbReference type="GO" id="GO:0007187">
    <property type="term" value="P:G protein-coupled receptor signaling pathway, coupled to cyclic nucleotide second messenger"/>
    <property type="evidence" value="ECO:0007669"/>
    <property type="project" value="TreeGrafter"/>
</dbReference>
<feature type="region of interest" description="Disordered" evidence="15">
    <location>
        <begin position="379"/>
        <end position="398"/>
    </location>
</feature>
<dbReference type="GO" id="GO:0045202">
    <property type="term" value="C:synapse"/>
    <property type="evidence" value="ECO:0007669"/>
    <property type="project" value="GOC"/>
</dbReference>
<evidence type="ECO:0000313" key="20">
    <source>
        <dbReference type="Proteomes" id="UP000288216"/>
    </source>
</evidence>
<evidence type="ECO:0000256" key="10">
    <source>
        <dbReference type="ARBA" id="ARBA00023170"/>
    </source>
</evidence>
<dbReference type="OrthoDB" id="5951059at2759"/>
<dbReference type="PANTHER" id="PTHR24247:SF278">
    <property type="entry name" value="HISTAMINE H2 RECEPTOR"/>
    <property type="match status" value="1"/>
</dbReference>
<evidence type="ECO:0000256" key="7">
    <source>
        <dbReference type="ARBA" id="ARBA00023136"/>
    </source>
</evidence>
<dbReference type="GO" id="GO:0001696">
    <property type="term" value="P:gastric acid secretion"/>
    <property type="evidence" value="ECO:0007669"/>
    <property type="project" value="InterPro"/>
</dbReference>
<evidence type="ECO:0000256" key="11">
    <source>
        <dbReference type="ARBA" id="ARBA00023180"/>
    </source>
</evidence>
<keyword evidence="12" id="KW-0807">Transducer</keyword>
<sequence length="398" mass="45071">MYYLLSVIVVLLLLKIETTLKSEAQQRLQQQSRLSALCPIQGRGKFRPRIHLFLPCSPVNRRGSAIQLCLSTWPHAQLGNTEFVSTSTGWMGVRTLCSPYTHEPARHLVAISLSLIWCISIMVSFLPINLGWNTKDLSVQSLGNTNQCHLELNKVYALVDALITFYIPLPIMCLTYYRIFKIAREQAKRINNVTGCTTLNPSLPTVKEHKATVTLATVMGVFVICWLPYFVVFTHEGISGHPPDKTVFAVVLWLGYVNSALNPILYAALNRDFRKAYQKLLRCGERNLYYRDSPDNPLTCQPLNSSVARIEQCQQLGQEDSADNELNSEDSNGEHVPPCKEASERDFVTTCGRSAEMICYCRDLWLTKVRLMKNLWSPENEETEVEPMGSQRMLDPGH</sequence>
<dbReference type="GO" id="GO:0030425">
    <property type="term" value="C:dendrite"/>
    <property type="evidence" value="ECO:0007669"/>
    <property type="project" value="TreeGrafter"/>
</dbReference>
<keyword evidence="13" id="KW-0449">Lipoprotein</keyword>
<dbReference type="InterPro" id="IPR000276">
    <property type="entry name" value="GPCR_Rhodpsn"/>
</dbReference>
<dbReference type="PRINTS" id="PR00237">
    <property type="entry name" value="GPCRRHODOPSN"/>
</dbReference>
<evidence type="ECO:0000256" key="6">
    <source>
        <dbReference type="ARBA" id="ARBA00023040"/>
    </source>
</evidence>
<dbReference type="GO" id="GO:0004993">
    <property type="term" value="F:G protein-coupled serotonin receptor activity"/>
    <property type="evidence" value="ECO:0007669"/>
    <property type="project" value="TreeGrafter"/>
</dbReference>
<evidence type="ECO:0000256" key="3">
    <source>
        <dbReference type="ARBA" id="ARBA00022475"/>
    </source>
</evidence>